<gene>
    <name evidence="2" type="ORF">QYE76_067828</name>
</gene>
<evidence type="ECO:0000313" key="2">
    <source>
        <dbReference type="EMBL" id="KAK1650023.1"/>
    </source>
</evidence>
<proteinExistence type="predicted"/>
<reference evidence="2" key="1">
    <citation type="submission" date="2023-07" db="EMBL/GenBank/DDBJ databases">
        <title>A chromosome-level genome assembly of Lolium multiflorum.</title>
        <authorList>
            <person name="Chen Y."/>
            <person name="Copetti D."/>
            <person name="Kolliker R."/>
            <person name="Studer B."/>
        </authorList>
    </citation>
    <scope>NUCLEOTIDE SEQUENCE</scope>
    <source>
        <strain evidence="2">02402/16</strain>
        <tissue evidence="2">Leaf</tissue>
    </source>
</reference>
<evidence type="ECO:0000313" key="3">
    <source>
        <dbReference type="Proteomes" id="UP001231189"/>
    </source>
</evidence>
<dbReference type="InterPro" id="IPR055290">
    <property type="entry name" value="At3g26010-like"/>
</dbReference>
<feature type="domain" description="F-box" evidence="1">
    <location>
        <begin position="26"/>
        <end position="61"/>
    </location>
</feature>
<dbReference type="EMBL" id="JAUUTY010000004">
    <property type="protein sequence ID" value="KAK1650023.1"/>
    <property type="molecule type" value="Genomic_DNA"/>
</dbReference>
<dbReference type="PANTHER" id="PTHR35546">
    <property type="entry name" value="F-BOX PROTEIN INTERACTION DOMAIN PROTEIN-RELATED"/>
    <property type="match status" value="1"/>
</dbReference>
<name>A0AAD8SF29_LOLMU</name>
<dbReference type="Pfam" id="PF00646">
    <property type="entry name" value="F-box"/>
    <property type="match status" value="1"/>
</dbReference>
<protein>
    <recommendedName>
        <fullName evidence="1">F-box domain-containing protein</fullName>
    </recommendedName>
</protein>
<accession>A0AAD8SF29</accession>
<dbReference type="PANTHER" id="PTHR35546:SF105">
    <property type="entry name" value="OS05G0139200 PROTEIN"/>
    <property type="match status" value="1"/>
</dbReference>
<sequence>MDESFRNMLLAAAADSSVLTVDLIAEILSRVLYQVRYSTLCRFKCVSKSWLALCSDPGLRRKSRQTLSGFQPEPDHQIWPFHQYVGERKAYGRPLSFLLAQQL</sequence>
<dbReference type="SUPFAM" id="SSF81383">
    <property type="entry name" value="F-box domain"/>
    <property type="match status" value="1"/>
</dbReference>
<keyword evidence="3" id="KW-1185">Reference proteome</keyword>
<dbReference type="AlphaFoldDB" id="A0AAD8SF29"/>
<dbReference type="Gene3D" id="1.20.1280.50">
    <property type="match status" value="1"/>
</dbReference>
<organism evidence="2 3">
    <name type="scientific">Lolium multiflorum</name>
    <name type="common">Italian ryegrass</name>
    <name type="synonym">Lolium perenne subsp. multiflorum</name>
    <dbReference type="NCBI Taxonomy" id="4521"/>
    <lineage>
        <taxon>Eukaryota</taxon>
        <taxon>Viridiplantae</taxon>
        <taxon>Streptophyta</taxon>
        <taxon>Embryophyta</taxon>
        <taxon>Tracheophyta</taxon>
        <taxon>Spermatophyta</taxon>
        <taxon>Magnoliopsida</taxon>
        <taxon>Liliopsida</taxon>
        <taxon>Poales</taxon>
        <taxon>Poaceae</taxon>
        <taxon>BOP clade</taxon>
        <taxon>Pooideae</taxon>
        <taxon>Poodae</taxon>
        <taxon>Poeae</taxon>
        <taxon>Poeae Chloroplast Group 2 (Poeae type)</taxon>
        <taxon>Loliodinae</taxon>
        <taxon>Loliinae</taxon>
        <taxon>Lolium</taxon>
    </lineage>
</organism>
<dbReference type="Proteomes" id="UP001231189">
    <property type="component" value="Unassembled WGS sequence"/>
</dbReference>
<dbReference type="InterPro" id="IPR001810">
    <property type="entry name" value="F-box_dom"/>
</dbReference>
<evidence type="ECO:0000259" key="1">
    <source>
        <dbReference type="Pfam" id="PF00646"/>
    </source>
</evidence>
<comment type="caution">
    <text evidence="2">The sequence shown here is derived from an EMBL/GenBank/DDBJ whole genome shotgun (WGS) entry which is preliminary data.</text>
</comment>
<dbReference type="InterPro" id="IPR036047">
    <property type="entry name" value="F-box-like_dom_sf"/>
</dbReference>